<dbReference type="GO" id="GO:0005886">
    <property type="term" value="C:plasma membrane"/>
    <property type="evidence" value="ECO:0007669"/>
    <property type="project" value="UniProtKB-SubCell"/>
</dbReference>
<protein>
    <submittedName>
        <fullName evidence="9">Uncharacterized protein</fullName>
    </submittedName>
</protein>
<evidence type="ECO:0000256" key="2">
    <source>
        <dbReference type="ARBA" id="ARBA00022475"/>
    </source>
</evidence>
<evidence type="ECO:0000256" key="5">
    <source>
        <dbReference type="ARBA" id="ARBA00022692"/>
    </source>
</evidence>
<feature type="transmembrane region" description="Helical" evidence="8">
    <location>
        <begin position="194"/>
        <end position="218"/>
    </location>
</feature>
<feature type="transmembrane region" description="Helical" evidence="8">
    <location>
        <begin position="230"/>
        <end position="254"/>
    </location>
</feature>
<evidence type="ECO:0000256" key="6">
    <source>
        <dbReference type="ARBA" id="ARBA00022989"/>
    </source>
</evidence>
<dbReference type="Proteomes" id="UP000034531">
    <property type="component" value="Unassembled WGS sequence"/>
</dbReference>
<comment type="subcellular location">
    <subcellularLocation>
        <location evidence="1">Cell membrane</location>
        <topology evidence="1">Multi-pass membrane protein</topology>
    </subcellularLocation>
</comment>
<dbReference type="PANTHER" id="PTHR33908:SF11">
    <property type="entry name" value="MEMBRANE PROTEIN"/>
    <property type="match status" value="1"/>
</dbReference>
<feature type="transmembrane region" description="Helical" evidence="8">
    <location>
        <begin position="27"/>
        <end position="45"/>
    </location>
</feature>
<feature type="transmembrane region" description="Helical" evidence="8">
    <location>
        <begin position="287"/>
        <end position="307"/>
    </location>
</feature>
<name>A0A0G0RCF7_9BACT</name>
<evidence type="ECO:0000256" key="3">
    <source>
        <dbReference type="ARBA" id="ARBA00022676"/>
    </source>
</evidence>
<dbReference type="GO" id="GO:0016763">
    <property type="term" value="F:pentosyltransferase activity"/>
    <property type="evidence" value="ECO:0007669"/>
    <property type="project" value="TreeGrafter"/>
</dbReference>
<evidence type="ECO:0000256" key="7">
    <source>
        <dbReference type="ARBA" id="ARBA00023136"/>
    </source>
</evidence>
<keyword evidence="5 8" id="KW-0812">Transmembrane</keyword>
<keyword evidence="7 8" id="KW-0472">Membrane</keyword>
<evidence type="ECO:0000313" key="9">
    <source>
        <dbReference type="EMBL" id="KKR50068.1"/>
    </source>
</evidence>
<dbReference type="AlphaFoldDB" id="A0A0G0RCF7"/>
<keyword evidence="3" id="KW-0328">Glycosyltransferase</keyword>
<proteinExistence type="predicted"/>
<feature type="transmembrane region" description="Helical" evidence="8">
    <location>
        <begin position="362"/>
        <end position="379"/>
    </location>
</feature>
<organism evidence="9 10">
    <name type="scientific">Candidatus Curtissbacteria bacterium GW2011_GWA1_40_16</name>
    <dbReference type="NCBI Taxonomy" id="1618405"/>
    <lineage>
        <taxon>Bacteria</taxon>
        <taxon>Candidatus Curtissiibacteriota</taxon>
    </lineage>
</organism>
<evidence type="ECO:0000256" key="1">
    <source>
        <dbReference type="ARBA" id="ARBA00004651"/>
    </source>
</evidence>
<reference evidence="9 10" key="1">
    <citation type="journal article" date="2015" name="Nature">
        <title>rRNA introns, odd ribosomes, and small enigmatic genomes across a large radiation of phyla.</title>
        <authorList>
            <person name="Brown C.T."/>
            <person name="Hug L.A."/>
            <person name="Thomas B.C."/>
            <person name="Sharon I."/>
            <person name="Castelle C.J."/>
            <person name="Singh A."/>
            <person name="Wilkins M.J."/>
            <person name="Williams K.H."/>
            <person name="Banfield J.F."/>
        </authorList>
    </citation>
    <scope>NUCLEOTIDE SEQUENCE [LARGE SCALE GENOMIC DNA]</scope>
</reference>
<keyword evidence="6 8" id="KW-1133">Transmembrane helix</keyword>
<sequence length="499" mass="57117">MQYSVIVINKSKNSTSNSTWSLKDKNYIPISIILVSILLRFWFFWRPSFSGDEGEYVSKAVQILRGINDLVLGRDIHIAIQNIFLPILQHAHGPLEFLLAIPMAIFQPREFFVRLIFVVIGSVVLILSFLILKKLRNINVATAFAVTFGTSVYAIWWSQTAMYQSLSMAASIFIFLSVLYFLKKPSRKTLILLFLSPAVGLLVFPDFALFVPAIIWVAYDKRKYLKITDLVLAVGVFLIVAGVYYFPWIIYSIISGNQYAGFNFLLKAKLAARVDVYQNLQGFWNNFFSFPGVYTVWPFAILSTFLIKKVNYLKYVLLTVFLATLVYIFRAYTPYFYFVSIFAPICILASEWIASQKRLGKLILVAILILNLFSITLLLKGEHNPLIFGQKGHQLDEAKQVGMLAKKCIVKDDETYISTYPTGKAAYYFGRQSTAYYDGSEMIPKMKQFLEGKAESVKLIHYSRGFFLTDKNLEEQLRGEALQIIEYKDDVALLYKDCD</sequence>
<keyword evidence="4" id="KW-0808">Transferase</keyword>
<evidence type="ECO:0000256" key="4">
    <source>
        <dbReference type="ARBA" id="ARBA00022679"/>
    </source>
</evidence>
<comment type="caution">
    <text evidence="9">The sequence shown here is derived from an EMBL/GenBank/DDBJ whole genome shotgun (WGS) entry which is preliminary data.</text>
</comment>
<keyword evidence="2" id="KW-1003">Cell membrane</keyword>
<dbReference type="EMBL" id="LBYI01000015">
    <property type="protein sequence ID" value="KKR50068.1"/>
    <property type="molecule type" value="Genomic_DNA"/>
</dbReference>
<accession>A0A0G0RCF7</accession>
<dbReference type="InterPro" id="IPR050297">
    <property type="entry name" value="LipidA_mod_glycosyltrf_83"/>
</dbReference>
<gene>
    <name evidence="9" type="ORF">UT84_C0015G0016</name>
</gene>
<feature type="transmembrane region" description="Helical" evidence="8">
    <location>
        <begin position="138"/>
        <end position="156"/>
    </location>
</feature>
<feature type="transmembrane region" description="Helical" evidence="8">
    <location>
        <begin position="163"/>
        <end position="182"/>
    </location>
</feature>
<feature type="transmembrane region" description="Helical" evidence="8">
    <location>
        <begin position="111"/>
        <end position="132"/>
    </location>
</feature>
<dbReference type="PANTHER" id="PTHR33908">
    <property type="entry name" value="MANNOSYLTRANSFERASE YKCB-RELATED"/>
    <property type="match status" value="1"/>
</dbReference>
<feature type="transmembrane region" description="Helical" evidence="8">
    <location>
        <begin position="335"/>
        <end position="355"/>
    </location>
</feature>
<evidence type="ECO:0000313" key="10">
    <source>
        <dbReference type="Proteomes" id="UP000034531"/>
    </source>
</evidence>
<dbReference type="GO" id="GO:0009103">
    <property type="term" value="P:lipopolysaccharide biosynthetic process"/>
    <property type="evidence" value="ECO:0007669"/>
    <property type="project" value="UniProtKB-ARBA"/>
</dbReference>
<evidence type="ECO:0000256" key="8">
    <source>
        <dbReference type="SAM" id="Phobius"/>
    </source>
</evidence>